<evidence type="ECO:0000259" key="1">
    <source>
        <dbReference type="Pfam" id="PF01695"/>
    </source>
</evidence>
<organism evidence="2 3">
    <name type="scientific">Athalassotoga saccharophila</name>
    <dbReference type="NCBI Taxonomy" id="1441386"/>
    <lineage>
        <taxon>Bacteria</taxon>
        <taxon>Thermotogati</taxon>
        <taxon>Thermotogota</taxon>
        <taxon>Thermotogae</taxon>
        <taxon>Mesoaciditogales</taxon>
        <taxon>Mesoaciditogaceae</taxon>
        <taxon>Athalassotoga</taxon>
    </lineage>
</organism>
<dbReference type="Gene3D" id="3.40.50.300">
    <property type="entry name" value="P-loop containing nucleotide triphosphate hydrolases"/>
    <property type="match status" value="1"/>
</dbReference>
<evidence type="ECO:0000313" key="3">
    <source>
        <dbReference type="Proteomes" id="UP000463916"/>
    </source>
</evidence>
<dbReference type="PANTHER" id="PTHR30050">
    <property type="entry name" value="CHROMOSOMAL REPLICATION INITIATOR PROTEIN DNAA"/>
    <property type="match status" value="1"/>
</dbReference>
<dbReference type="PANTHER" id="PTHR30050:SF4">
    <property type="entry name" value="ATP-BINDING PROTEIN RV3427C IN INSERTION SEQUENCE-RELATED"/>
    <property type="match status" value="1"/>
</dbReference>
<accession>A0A6N4TD02</accession>
<reference evidence="3" key="1">
    <citation type="submission" date="2019-04" db="EMBL/GenBank/DDBJ databases">
        <title>NAS-01 Genome Sequencing.</title>
        <authorList>
            <person name="Kato S."/>
            <person name="Itoh T."/>
            <person name="Ohkuma M."/>
        </authorList>
    </citation>
    <scope>NUCLEOTIDE SEQUENCE [LARGE SCALE GENOMIC DNA]</scope>
    <source>
        <strain evidence="3">NAS-01</strain>
        <plasmid evidence="3">pATS1</plasmid>
    </source>
</reference>
<feature type="domain" description="IstB-like ATP-binding" evidence="1">
    <location>
        <begin position="31"/>
        <end position="159"/>
    </location>
</feature>
<dbReference type="InterPro" id="IPR002611">
    <property type="entry name" value="IstB_ATP-bd"/>
</dbReference>
<dbReference type="KEGG" id="asac:ATHSA_p10039"/>
<dbReference type="InterPro" id="IPR027417">
    <property type="entry name" value="P-loop_NTPase"/>
</dbReference>
<protein>
    <submittedName>
        <fullName evidence="2">Mobile element protein</fullName>
    </submittedName>
</protein>
<dbReference type="Pfam" id="PF01695">
    <property type="entry name" value="IstB_IS21"/>
    <property type="match status" value="1"/>
</dbReference>
<keyword evidence="2" id="KW-0614">Plasmid</keyword>
<keyword evidence="3" id="KW-1185">Reference proteome</keyword>
<sequence length="161" mass="18596">MLNSIILLSVVNKNKVLVRTRFKQISLYSPFATAIGIEACEKGYNVSFKTAAKLVNELKEAKDERQLTKYARIFEKYDMVILDELGYISFDTEGSELLFQYIAMRYEKKSTVITTNLIFSDWIKTFHDTALTMALLDRITHNAIILNMNGESYRRMQGSKK</sequence>
<dbReference type="Proteomes" id="UP000463916">
    <property type="component" value="Plasmid pATS1"/>
</dbReference>
<dbReference type="GO" id="GO:0005524">
    <property type="term" value="F:ATP binding"/>
    <property type="evidence" value="ECO:0007669"/>
    <property type="project" value="InterPro"/>
</dbReference>
<dbReference type="GO" id="GO:0006260">
    <property type="term" value="P:DNA replication"/>
    <property type="evidence" value="ECO:0007669"/>
    <property type="project" value="TreeGrafter"/>
</dbReference>
<dbReference type="OrthoDB" id="9776217at2"/>
<proteinExistence type="predicted"/>
<dbReference type="AlphaFoldDB" id="A0A6N4TD02"/>
<dbReference type="EMBL" id="AP019552">
    <property type="protein sequence ID" value="BBJ29086.1"/>
    <property type="molecule type" value="Genomic_DNA"/>
</dbReference>
<name>A0A6N4TD02_9BACT</name>
<geneLocation type="plasmid" evidence="2 3">
    <name>pATS1</name>
</geneLocation>
<evidence type="ECO:0000313" key="2">
    <source>
        <dbReference type="EMBL" id="BBJ29086.1"/>
    </source>
</evidence>
<gene>
    <name evidence="2" type="ORF">ATHSA_p10039</name>
</gene>
<dbReference type="SUPFAM" id="SSF52540">
    <property type="entry name" value="P-loop containing nucleoside triphosphate hydrolases"/>
    <property type="match status" value="1"/>
</dbReference>